<proteinExistence type="predicted"/>
<feature type="compositionally biased region" description="Polar residues" evidence="1">
    <location>
        <begin position="1"/>
        <end position="14"/>
    </location>
</feature>
<dbReference type="Proteomes" id="UP001642485">
    <property type="component" value="Chromosome"/>
</dbReference>
<keyword evidence="3" id="KW-1185">Reference proteome</keyword>
<evidence type="ECO:0000313" key="2">
    <source>
        <dbReference type="EMBL" id="CAK9120711.1"/>
    </source>
</evidence>
<feature type="region of interest" description="Disordered" evidence="1">
    <location>
        <begin position="1"/>
        <end position="25"/>
    </location>
</feature>
<evidence type="ECO:0000313" key="3">
    <source>
        <dbReference type="Proteomes" id="UP001642485"/>
    </source>
</evidence>
<reference evidence="2 3" key="1">
    <citation type="submission" date="2024-02" db="EMBL/GenBank/DDBJ databases">
        <authorList>
            <person name="Nijsse B."/>
            <person name="Sprong H."/>
        </authorList>
    </citation>
    <scope>NUCLEOTIDE SEQUENCE [LARGE SCALE GENOMIC DNA]</scope>
    <source>
        <strain evidence="2">OB144</strain>
    </source>
</reference>
<dbReference type="EMBL" id="OZ018776">
    <property type="protein sequence ID" value="CAK9120711.1"/>
    <property type="molecule type" value="Genomic_DNA"/>
</dbReference>
<name>A0ABP0T4Q7_RICHE</name>
<protein>
    <submittedName>
        <fullName evidence="2">Uncharacterized protein</fullName>
    </submittedName>
</protein>
<evidence type="ECO:0000256" key="1">
    <source>
        <dbReference type="SAM" id="MobiDB-lite"/>
    </source>
</evidence>
<organism evidence="2 3">
    <name type="scientific">Rickettsia helvetica</name>
    <dbReference type="NCBI Taxonomy" id="35789"/>
    <lineage>
        <taxon>Bacteria</taxon>
        <taxon>Pseudomonadati</taxon>
        <taxon>Pseudomonadota</taxon>
        <taxon>Alphaproteobacteria</taxon>
        <taxon>Rickettsiales</taxon>
        <taxon>Rickettsiaceae</taxon>
        <taxon>Rickettsieae</taxon>
        <taxon>Rickettsia</taxon>
        <taxon>spotted fever group</taxon>
    </lineage>
</organism>
<gene>
    <name evidence="2" type="ORF">OB144RH_03370</name>
</gene>
<accession>A0ABP0T4Q7</accession>
<sequence length="61" mass="6996">MSNQGTNNTGTSSGVPRKEKQPYSFDPISTFKTYFNNKESKGNLTQAQHNINRIIQQEKKY</sequence>